<feature type="compositionally biased region" description="Low complexity" evidence="1">
    <location>
        <begin position="9"/>
        <end position="19"/>
    </location>
</feature>
<proteinExistence type="predicted"/>
<feature type="compositionally biased region" description="Gly residues" evidence="1">
    <location>
        <begin position="129"/>
        <end position="141"/>
    </location>
</feature>
<comment type="caution">
    <text evidence="2">The sequence shown here is derived from an EMBL/GenBank/DDBJ whole genome shotgun (WGS) entry which is preliminary data.</text>
</comment>
<protein>
    <submittedName>
        <fullName evidence="2">Uncharacterized protein</fullName>
    </submittedName>
</protein>
<accession>A0AAV7UCF4</accession>
<organism evidence="2 3">
    <name type="scientific">Pleurodeles waltl</name>
    <name type="common">Iberian ribbed newt</name>
    <dbReference type="NCBI Taxonomy" id="8319"/>
    <lineage>
        <taxon>Eukaryota</taxon>
        <taxon>Metazoa</taxon>
        <taxon>Chordata</taxon>
        <taxon>Craniata</taxon>
        <taxon>Vertebrata</taxon>
        <taxon>Euteleostomi</taxon>
        <taxon>Amphibia</taxon>
        <taxon>Batrachia</taxon>
        <taxon>Caudata</taxon>
        <taxon>Salamandroidea</taxon>
        <taxon>Salamandridae</taxon>
        <taxon>Pleurodelinae</taxon>
        <taxon>Pleurodeles</taxon>
    </lineage>
</organism>
<gene>
    <name evidence="2" type="ORF">NDU88_002903</name>
</gene>
<name>A0AAV7UCF4_PLEWA</name>
<evidence type="ECO:0000313" key="2">
    <source>
        <dbReference type="EMBL" id="KAJ1186120.1"/>
    </source>
</evidence>
<evidence type="ECO:0000256" key="1">
    <source>
        <dbReference type="SAM" id="MobiDB-lite"/>
    </source>
</evidence>
<feature type="region of interest" description="Disordered" evidence="1">
    <location>
        <begin position="1"/>
        <end position="39"/>
    </location>
</feature>
<sequence length="141" mass="15075">MLEAGVRPGRSGALAGGRAQARRECGAGNRPRSTRPDQGYRVELLRQLYPRLHSARPAPACLWCDRGCRSTAVAPIVFGPPTGPGSLLAGTRGRRPEPSRRGRRPARGRRRSPGLDQGSRSPRRHFGNRCGGPGGAHLAGQ</sequence>
<dbReference type="AlphaFoldDB" id="A0AAV7UCF4"/>
<dbReference type="EMBL" id="JANPWB010000005">
    <property type="protein sequence ID" value="KAJ1186120.1"/>
    <property type="molecule type" value="Genomic_DNA"/>
</dbReference>
<keyword evidence="3" id="KW-1185">Reference proteome</keyword>
<feature type="compositionally biased region" description="Basic residues" evidence="1">
    <location>
        <begin position="101"/>
        <end position="112"/>
    </location>
</feature>
<feature type="region of interest" description="Disordered" evidence="1">
    <location>
        <begin position="74"/>
        <end position="141"/>
    </location>
</feature>
<dbReference type="Proteomes" id="UP001066276">
    <property type="component" value="Chromosome 3_1"/>
</dbReference>
<evidence type="ECO:0000313" key="3">
    <source>
        <dbReference type="Proteomes" id="UP001066276"/>
    </source>
</evidence>
<reference evidence="2" key="1">
    <citation type="journal article" date="2022" name="bioRxiv">
        <title>Sequencing and chromosome-scale assembly of the giantPleurodeles waltlgenome.</title>
        <authorList>
            <person name="Brown T."/>
            <person name="Elewa A."/>
            <person name="Iarovenko S."/>
            <person name="Subramanian E."/>
            <person name="Araus A.J."/>
            <person name="Petzold A."/>
            <person name="Susuki M."/>
            <person name="Suzuki K.-i.T."/>
            <person name="Hayashi T."/>
            <person name="Toyoda A."/>
            <person name="Oliveira C."/>
            <person name="Osipova E."/>
            <person name="Leigh N.D."/>
            <person name="Simon A."/>
            <person name="Yun M.H."/>
        </authorList>
    </citation>
    <scope>NUCLEOTIDE SEQUENCE</scope>
    <source>
        <strain evidence="2">20211129_DDA</strain>
        <tissue evidence="2">Liver</tissue>
    </source>
</reference>